<dbReference type="Pfam" id="PF00107">
    <property type="entry name" value="ADH_zinc_N"/>
    <property type="match status" value="1"/>
</dbReference>
<dbReference type="RefSeq" id="WP_068264944.1">
    <property type="nucleotide sequence ID" value="NZ_LWSK01000072.1"/>
</dbReference>
<keyword evidence="1 4" id="KW-0560">Oxidoreductase</keyword>
<comment type="caution">
    <text evidence="4">The sequence shown here is derived from an EMBL/GenBank/DDBJ whole genome shotgun (WGS) entry which is preliminary data.</text>
</comment>
<gene>
    <name evidence="4" type="primary">yfmJ</name>
    <name evidence="4" type="ORF">LF1_40070</name>
</gene>
<dbReference type="AlphaFoldDB" id="A0A5B1CJU7"/>
<dbReference type="EMBL" id="VRLW01000001">
    <property type="protein sequence ID" value="KAA1261457.1"/>
    <property type="molecule type" value="Genomic_DNA"/>
</dbReference>
<dbReference type="SUPFAM" id="SSF50129">
    <property type="entry name" value="GroES-like"/>
    <property type="match status" value="1"/>
</dbReference>
<dbReference type="Proteomes" id="UP000322699">
    <property type="component" value="Unassembled WGS sequence"/>
</dbReference>
<evidence type="ECO:0000313" key="4">
    <source>
        <dbReference type="EMBL" id="KAA1261457.1"/>
    </source>
</evidence>
<reference evidence="4 5" key="1">
    <citation type="submission" date="2019-08" db="EMBL/GenBank/DDBJ databases">
        <title>Deep-cultivation of Planctomycetes and their phenomic and genomic characterization uncovers novel biology.</title>
        <authorList>
            <person name="Wiegand S."/>
            <person name="Jogler M."/>
            <person name="Boedeker C."/>
            <person name="Pinto D."/>
            <person name="Vollmers J."/>
            <person name="Rivas-Marin E."/>
            <person name="Kohn T."/>
            <person name="Peeters S.H."/>
            <person name="Heuer A."/>
            <person name="Rast P."/>
            <person name="Oberbeckmann S."/>
            <person name="Bunk B."/>
            <person name="Jeske O."/>
            <person name="Meyerdierks A."/>
            <person name="Storesund J.E."/>
            <person name="Kallscheuer N."/>
            <person name="Luecker S."/>
            <person name="Lage O.M."/>
            <person name="Pohl T."/>
            <person name="Merkel B.J."/>
            <person name="Hornburger P."/>
            <person name="Mueller R.-W."/>
            <person name="Bruemmer F."/>
            <person name="Labrenz M."/>
            <person name="Spormann A.M."/>
            <person name="Op Den Camp H."/>
            <person name="Overmann J."/>
            <person name="Amann R."/>
            <person name="Jetten M.S.M."/>
            <person name="Mascher T."/>
            <person name="Medema M.H."/>
            <person name="Devos D.P."/>
            <person name="Kaster A.-K."/>
            <person name="Ovreas L."/>
            <person name="Rohde M."/>
            <person name="Galperin M.Y."/>
            <person name="Jogler C."/>
        </authorList>
    </citation>
    <scope>NUCLEOTIDE SEQUENCE [LARGE SCALE GENOMIC DNA]</scope>
    <source>
        <strain evidence="4 5">LF1</strain>
    </source>
</reference>
<dbReference type="CDD" id="cd05288">
    <property type="entry name" value="PGDH"/>
    <property type="match status" value="1"/>
</dbReference>
<dbReference type="InterPro" id="IPR020843">
    <property type="entry name" value="ER"/>
</dbReference>
<dbReference type="FunFam" id="3.40.50.720:FF:000121">
    <property type="entry name" value="Prostaglandin reductase 2"/>
    <property type="match status" value="1"/>
</dbReference>
<feature type="region of interest" description="Disordered" evidence="2">
    <location>
        <begin position="1"/>
        <end position="27"/>
    </location>
</feature>
<accession>A0A5B1CJU7</accession>
<dbReference type="InterPro" id="IPR013149">
    <property type="entry name" value="ADH-like_C"/>
</dbReference>
<dbReference type="InterPro" id="IPR036291">
    <property type="entry name" value="NAD(P)-bd_dom_sf"/>
</dbReference>
<evidence type="ECO:0000313" key="5">
    <source>
        <dbReference type="Proteomes" id="UP000322699"/>
    </source>
</evidence>
<feature type="compositionally biased region" description="Low complexity" evidence="2">
    <location>
        <begin position="1"/>
        <end position="13"/>
    </location>
</feature>
<dbReference type="EC" id="1.-.-.-" evidence="4"/>
<sequence length="341" mass="36698">MTTQTSQATKSKQIVLASRPDGKPSADNFKQTTAELSPINDGEFLVKNQWMSVDPYMRGRMKEGDSYVPAFKIDEPLEGGCIGKVIESRSNDFSEGDYVLGNLGWREHWKSSGEGVTVVDPNLAPIQSYLGALGMTGMTAWVGLNKIAKLKAGSTVFVSAASGAVGSIVCQLAKAKDCRVIGSAGKPEKIQWLKDKAGIDAVINYKQTDDLTAALHDHAPGGIDVYFDNVGSDHLEAALDTMNDFGVCVECGMIASYNATTPPAAPRNLFKVIGKRIRMQGFIVRDHMDDQNEFIADMAPLVKGGKIVWEETITDGLENAPAAFMGLFDGDNLGKSLVRIG</sequence>
<dbReference type="GO" id="GO:0016628">
    <property type="term" value="F:oxidoreductase activity, acting on the CH-CH group of donors, NAD or NADP as acceptor"/>
    <property type="evidence" value="ECO:0007669"/>
    <property type="project" value="InterPro"/>
</dbReference>
<evidence type="ECO:0000256" key="1">
    <source>
        <dbReference type="ARBA" id="ARBA00023002"/>
    </source>
</evidence>
<dbReference type="SUPFAM" id="SSF51735">
    <property type="entry name" value="NAD(P)-binding Rossmann-fold domains"/>
    <property type="match status" value="1"/>
</dbReference>
<dbReference type="InterPro" id="IPR041694">
    <property type="entry name" value="ADH_N_2"/>
</dbReference>
<proteinExistence type="predicted"/>
<evidence type="ECO:0000256" key="2">
    <source>
        <dbReference type="SAM" id="MobiDB-lite"/>
    </source>
</evidence>
<dbReference type="Pfam" id="PF16884">
    <property type="entry name" value="ADH_N_2"/>
    <property type="match status" value="1"/>
</dbReference>
<dbReference type="OrthoDB" id="9805663at2"/>
<evidence type="ECO:0000259" key="3">
    <source>
        <dbReference type="SMART" id="SM00829"/>
    </source>
</evidence>
<dbReference type="PANTHER" id="PTHR43205:SF7">
    <property type="entry name" value="PROSTAGLANDIN REDUCTASE 1"/>
    <property type="match status" value="1"/>
</dbReference>
<dbReference type="PANTHER" id="PTHR43205">
    <property type="entry name" value="PROSTAGLANDIN REDUCTASE"/>
    <property type="match status" value="1"/>
</dbReference>
<feature type="domain" description="Enoyl reductase (ER)" evidence="3">
    <location>
        <begin position="22"/>
        <end position="338"/>
    </location>
</feature>
<dbReference type="Gene3D" id="3.40.50.720">
    <property type="entry name" value="NAD(P)-binding Rossmann-like Domain"/>
    <property type="match status" value="1"/>
</dbReference>
<organism evidence="4 5">
    <name type="scientific">Rubripirellula obstinata</name>
    <dbReference type="NCBI Taxonomy" id="406547"/>
    <lineage>
        <taxon>Bacteria</taxon>
        <taxon>Pseudomonadati</taxon>
        <taxon>Planctomycetota</taxon>
        <taxon>Planctomycetia</taxon>
        <taxon>Pirellulales</taxon>
        <taxon>Pirellulaceae</taxon>
        <taxon>Rubripirellula</taxon>
    </lineage>
</organism>
<protein>
    <submittedName>
        <fullName evidence="4">Putative NADP-dependent oxidoreductase YfmJ</fullName>
        <ecNumber evidence="4">1.-.-.-</ecNumber>
    </submittedName>
</protein>
<dbReference type="InterPro" id="IPR045010">
    <property type="entry name" value="MDR_fam"/>
</dbReference>
<name>A0A5B1CJU7_9BACT</name>
<keyword evidence="5" id="KW-1185">Reference proteome</keyword>
<dbReference type="Gene3D" id="3.90.180.10">
    <property type="entry name" value="Medium-chain alcohol dehydrogenases, catalytic domain"/>
    <property type="match status" value="1"/>
</dbReference>
<dbReference type="SMART" id="SM00829">
    <property type="entry name" value="PKS_ER"/>
    <property type="match status" value="1"/>
</dbReference>
<dbReference type="InterPro" id="IPR011032">
    <property type="entry name" value="GroES-like_sf"/>
</dbReference>